<accession>A0A267DAP8</accession>
<feature type="compositionally biased region" description="Basic residues" evidence="1">
    <location>
        <begin position="59"/>
        <end position="68"/>
    </location>
</feature>
<feature type="compositionally biased region" description="Low complexity" evidence="1">
    <location>
        <begin position="69"/>
        <end position="79"/>
    </location>
</feature>
<dbReference type="EMBL" id="NIVC01004898">
    <property type="protein sequence ID" value="PAA46368.1"/>
    <property type="molecule type" value="Genomic_DNA"/>
</dbReference>
<evidence type="ECO:0000313" key="2">
    <source>
        <dbReference type="EMBL" id="PAA46368.1"/>
    </source>
</evidence>
<feature type="compositionally biased region" description="Basic and acidic residues" evidence="1">
    <location>
        <begin position="151"/>
        <end position="162"/>
    </location>
</feature>
<feature type="compositionally biased region" description="Low complexity" evidence="1">
    <location>
        <begin position="1"/>
        <end position="19"/>
    </location>
</feature>
<name>A0A267DAP8_9PLAT</name>
<comment type="caution">
    <text evidence="2">The sequence shown here is derived from an EMBL/GenBank/DDBJ whole genome shotgun (WGS) entry which is preliminary data.</text>
</comment>
<organism evidence="2 3">
    <name type="scientific">Macrostomum lignano</name>
    <dbReference type="NCBI Taxonomy" id="282301"/>
    <lineage>
        <taxon>Eukaryota</taxon>
        <taxon>Metazoa</taxon>
        <taxon>Spiralia</taxon>
        <taxon>Lophotrochozoa</taxon>
        <taxon>Platyhelminthes</taxon>
        <taxon>Rhabditophora</taxon>
        <taxon>Macrostomorpha</taxon>
        <taxon>Macrostomida</taxon>
        <taxon>Macrostomidae</taxon>
        <taxon>Macrostomum</taxon>
    </lineage>
</organism>
<dbReference type="AlphaFoldDB" id="A0A267DAP8"/>
<proteinExistence type="predicted"/>
<sequence length="290" mass="30805">LGSSRRWQQDATAAAAVSARDSRARPTEAISGDAHRFHSCGSTRRSAPVLRQVDGVSWRQRRRRRRVAGGRQNRQQRQQFEPLGAPYKGAARPAVTRARKMQRVPIRETVLSQCEPTEAAPDSGLQQRLSVGISAASERRRVLSETISSRSKQDKQKEKELQQQEQQQQPQPSEQQQAAEADESQTSQQRPDSVAMPPPPPAVTTFAAAAGSHSPVVVEAVLEEPSPAVSATDAADVPATMNGHDASAAQISTAASVVVSATSTSIASSITTNATTSTTVAFAAAAVAAV</sequence>
<reference evidence="2 3" key="1">
    <citation type="submission" date="2017-06" db="EMBL/GenBank/DDBJ databases">
        <title>A platform for efficient transgenesis in Macrostomum lignano, a flatworm model organism for stem cell research.</title>
        <authorList>
            <person name="Berezikov E."/>
        </authorList>
    </citation>
    <scope>NUCLEOTIDE SEQUENCE [LARGE SCALE GENOMIC DNA]</scope>
    <source>
        <strain evidence="2">DV1</strain>
        <tissue evidence="2">Whole organism</tissue>
    </source>
</reference>
<feature type="region of interest" description="Disordered" evidence="1">
    <location>
        <begin position="1"/>
        <end position="102"/>
    </location>
</feature>
<evidence type="ECO:0000256" key="1">
    <source>
        <dbReference type="SAM" id="MobiDB-lite"/>
    </source>
</evidence>
<dbReference type="Proteomes" id="UP000215902">
    <property type="component" value="Unassembled WGS sequence"/>
</dbReference>
<evidence type="ECO:0000313" key="3">
    <source>
        <dbReference type="Proteomes" id="UP000215902"/>
    </source>
</evidence>
<feature type="compositionally biased region" description="Low complexity" evidence="1">
    <location>
        <begin position="163"/>
        <end position="189"/>
    </location>
</feature>
<gene>
    <name evidence="2" type="ORF">BOX15_Mlig007750g4</name>
</gene>
<feature type="non-terminal residue" evidence="2">
    <location>
        <position position="290"/>
    </location>
</feature>
<keyword evidence="3" id="KW-1185">Reference proteome</keyword>
<protein>
    <submittedName>
        <fullName evidence="2">Uncharacterized protein</fullName>
    </submittedName>
</protein>
<feature type="region of interest" description="Disordered" evidence="1">
    <location>
        <begin position="137"/>
        <end position="202"/>
    </location>
</feature>
<feature type="non-terminal residue" evidence="2">
    <location>
        <position position="1"/>
    </location>
</feature>